<keyword evidence="3 5" id="KW-1133">Transmembrane helix</keyword>
<feature type="transmembrane region" description="Helical" evidence="5">
    <location>
        <begin position="228"/>
        <end position="249"/>
    </location>
</feature>
<feature type="transmembrane region" description="Helical" evidence="5">
    <location>
        <begin position="357"/>
        <end position="380"/>
    </location>
</feature>
<keyword evidence="2 5" id="KW-0812">Transmembrane</keyword>
<evidence type="ECO:0000313" key="8">
    <source>
        <dbReference type="Proteomes" id="UP000600214"/>
    </source>
</evidence>
<dbReference type="RefSeq" id="WP_188936692.1">
    <property type="nucleotide sequence ID" value="NZ_BMIA01000003.1"/>
</dbReference>
<dbReference type="SUPFAM" id="SSF103473">
    <property type="entry name" value="MFS general substrate transporter"/>
    <property type="match status" value="1"/>
</dbReference>
<organism evidence="7 8">
    <name type="scientific">Dyadobacter endophyticus</name>
    <dbReference type="NCBI Taxonomy" id="1749036"/>
    <lineage>
        <taxon>Bacteria</taxon>
        <taxon>Pseudomonadati</taxon>
        <taxon>Bacteroidota</taxon>
        <taxon>Cytophagia</taxon>
        <taxon>Cytophagales</taxon>
        <taxon>Spirosomataceae</taxon>
        <taxon>Dyadobacter</taxon>
    </lineage>
</organism>
<proteinExistence type="predicted"/>
<evidence type="ECO:0000256" key="2">
    <source>
        <dbReference type="ARBA" id="ARBA00022692"/>
    </source>
</evidence>
<comment type="subcellular location">
    <subcellularLocation>
        <location evidence="1">Membrane</location>
        <topology evidence="1">Multi-pass membrane protein</topology>
    </subcellularLocation>
</comment>
<feature type="transmembrane region" description="Helical" evidence="5">
    <location>
        <begin position="296"/>
        <end position="315"/>
    </location>
</feature>
<dbReference type="InterPro" id="IPR036259">
    <property type="entry name" value="MFS_trans_sf"/>
</dbReference>
<evidence type="ECO:0000313" key="7">
    <source>
        <dbReference type="EMBL" id="GGH46812.1"/>
    </source>
</evidence>
<sequence length="408" mass="43716">METLEITRVESTSVSRKWLAFALCVVAYTLSGTVSTLMSVYLPVAIPELKGAAVSEAKLGEIGAYVNAIFLYGWMCGGLLFGVVSDRIGRKKSLTLVTALYGVSTCLVTIVPDWYSLLAIRFTAGMGVGGVLLITTVYISEIWDVRSKAVILGILAVCFPIGIVTTGSLNLLFSDWRTAFGIGLIPVVAALLIFLLLPESDRWKGIKQVRDGQKGSEGIFDAENRPNVIKGSLIFGAVLIGLWGIFSWLPTWAQSLLASGQDGQKERGLLMILLGMGGITGGIFSGILINRFGKKNTLIATFTGCVVLCGVLFITNRTFSSIIYIETAMLAFCFGISQGALSSYIPELFPVAVRGTATGFCFNVGRFFTATAVFFIGSLVTVLGGFGNALLVFSLPFLVALFVTFRSK</sequence>
<feature type="transmembrane region" description="Helical" evidence="5">
    <location>
        <begin position="18"/>
        <end position="42"/>
    </location>
</feature>
<gene>
    <name evidence="7" type="ORF">GCM10007423_46840</name>
</gene>
<keyword evidence="4 5" id="KW-0472">Membrane</keyword>
<feature type="transmembrane region" description="Helical" evidence="5">
    <location>
        <begin position="269"/>
        <end position="289"/>
    </location>
</feature>
<dbReference type="Gene3D" id="1.20.1250.20">
    <property type="entry name" value="MFS general substrate transporter like domains"/>
    <property type="match status" value="2"/>
</dbReference>
<comment type="caution">
    <text evidence="7">The sequence shown here is derived from an EMBL/GenBank/DDBJ whole genome shotgun (WGS) entry which is preliminary data.</text>
</comment>
<reference evidence="8" key="1">
    <citation type="journal article" date="2019" name="Int. J. Syst. Evol. Microbiol.">
        <title>The Global Catalogue of Microorganisms (GCM) 10K type strain sequencing project: providing services to taxonomists for standard genome sequencing and annotation.</title>
        <authorList>
            <consortium name="The Broad Institute Genomics Platform"/>
            <consortium name="The Broad Institute Genome Sequencing Center for Infectious Disease"/>
            <person name="Wu L."/>
            <person name="Ma J."/>
        </authorList>
    </citation>
    <scope>NUCLEOTIDE SEQUENCE [LARGE SCALE GENOMIC DNA]</scope>
    <source>
        <strain evidence="8">CGMCC 1.15288</strain>
    </source>
</reference>
<keyword evidence="8" id="KW-1185">Reference proteome</keyword>
<name>A0ABQ1Z4I8_9BACT</name>
<accession>A0ABQ1Z4I8</accession>
<feature type="transmembrane region" description="Helical" evidence="5">
    <location>
        <begin position="118"/>
        <end position="139"/>
    </location>
</feature>
<feature type="domain" description="Major facilitator superfamily (MFS) profile" evidence="6">
    <location>
        <begin position="20"/>
        <end position="408"/>
    </location>
</feature>
<dbReference type="PROSITE" id="PS50850">
    <property type="entry name" value="MFS"/>
    <property type="match status" value="1"/>
</dbReference>
<dbReference type="InterPro" id="IPR020846">
    <property type="entry name" value="MFS_dom"/>
</dbReference>
<evidence type="ECO:0000256" key="3">
    <source>
        <dbReference type="ARBA" id="ARBA00022989"/>
    </source>
</evidence>
<feature type="transmembrane region" description="Helical" evidence="5">
    <location>
        <begin position="151"/>
        <end position="173"/>
    </location>
</feature>
<evidence type="ECO:0000256" key="1">
    <source>
        <dbReference type="ARBA" id="ARBA00004141"/>
    </source>
</evidence>
<feature type="transmembrane region" description="Helical" evidence="5">
    <location>
        <begin position="62"/>
        <end position="82"/>
    </location>
</feature>
<dbReference type="Proteomes" id="UP000600214">
    <property type="component" value="Unassembled WGS sequence"/>
</dbReference>
<dbReference type="EMBL" id="BMIA01000003">
    <property type="protein sequence ID" value="GGH46812.1"/>
    <property type="molecule type" value="Genomic_DNA"/>
</dbReference>
<feature type="transmembrane region" description="Helical" evidence="5">
    <location>
        <begin position="321"/>
        <end position="345"/>
    </location>
</feature>
<evidence type="ECO:0000259" key="6">
    <source>
        <dbReference type="PROSITE" id="PS50850"/>
    </source>
</evidence>
<dbReference type="Pfam" id="PF07690">
    <property type="entry name" value="MFS_1"/>
    <property type="match status" value="1"/>
</dbReference>
<dbReference type="PANTHER" id="PTHR23508:SF10">
    <property type="entry name" value="CARBOXYLIC ACID TRANSPORTER PROTEIN HOMOLOG"/>
    <property type="match status" value="1"/>
</dbReference>
<feature type="transmembrane region" description="Helical" evidence="5">
    <location>
        <begin position="94"/>
        <end position="112"/>
    </location>
</feature>
<protein>
    <submittedName>
        <fullName evidence="7">MFS transporter</fullName>
    </submittedName>
</protein>
<evidence type="ECO:0000256" key="4">
    <source>
        <dbReference type="ARBA" id="ARBA00023136"/>
    </source>
</evidence>
<feature type="transmembrane region" description="Helical" evidence="5">
    <location>
        <begin position="179"/>
        <end position="197"/>
    </location>
</feature>
<dbReference type="PANTHER" id="PTHR23508">
    <property type="entry name" value="CARBOXYLIC ACID TRANSPORTER PROTEIN HOMOLOG"/>
    <property type="match status" value="1"/>
</dbReference>
<feature type="transmembrane region" description="Helical" evidence="5">
    <location>
        <begin position="386"/>
        <end position="405"/>
    </location>
</feature>
<dbReference type="InterPro" id="IPR011701">
    <property type="entry name" value="MFS"/>
</dbReference>
<evidence type="ECO:0000256" key="5">
    <source>
        <dbReference type="SAM" id="Phobius"/>
    </source>
</evidence>